<feature type="non-terminal residue" evidence="6">
    <location>
        <position position="362"/>
    </location>
</feature>
<comment type="subcellular location">
    <subcellularLocation>
        <location evidence="1">Nucleus</location>
    </subcellularLocation>
</comment>
<reference evidence="6" key="1">
    <citation type="submission" date="2022-11" db="EMBL/GenBank/DDBJ databases">
        <title>Centuries of genome instability and evolution in soft-shell clam transmissible cancer (bioRxiv).</title>
        <authorList>
            <person name="Hart S.F.M."/>
            <person name="Yonemitsu M.A."/>
            <person name="Giersch R.M."/>
            <person name="Beal B.F."/>
            <person name="Arriagada G."/>
            <person name="Davis B.W."/>
            <person name="Ostrander E.A."/>
            <person name="Goff S.P."/>
            <person name="Metzger M.J."/>
        </authorList>
    </citation>
    <scope>NUCLEOTIDE SEQUENCE</scope>
    <source>
        <strain evidence="6">MELC-2E11</strain>
        <tissue evidence="6">Siphon/mantle</tissue>
    </source>
</reference>
<proteinExistence type="inferred from homology"/>
<evidence type="ECO:0000256" key="5">
    <source>
        <dbReference type="ARBA" id="ARBA00093456"/>
    </source>
</evidence>
<keyword evidence="2" id="KW-1017">Isopeptide bond</keyword>
<evidence type="ECO:0000256" key="4">
    <source>
        <dbReference type="ARBA" id="ARBA00023242"/>
    </source>
</evidence>
<dbReference type="Proteomes" id="UP001164746">
    <property type="component" value="Chromosome 14"/>
</dbReference>
<dbReference type="PANTHER" id="PTHR32086">
    <property type="entry name" value="FANCONI ANEMIA GROUP D2 PROTEIN"/>
    <property type="match status" value="1"/>
</dbReference>
<sequence length="362" mass="41029">ALISENDGVLDGPGSHSLEALVTGSCFHLLLQTLLTIFSWTGFQMMENRSLLKEALGVLVKRIRPGGPSQMVFKDVIKLAMQYVANFASTAPDVQTAVTLLKLLTALAEKTDDKGLYSKLVPLTEEFLKREWKDSSGERAKGAKFNEQLQFLIKMYITHSEDPLTAIETIATKAIPELLETDKHGCAASFPTLNRSSYPVYYRVLFYELIEASKAIPPAKQTDIMDLWMDRLLRWNVAVRILHILVSLNKTFDGRGNLGSCIKYGRQFVDLFLRNGMPLLDHMFRAHRQDIHGLLKNLQQSTRALHHLCGHSKIMKDIALTNQVPMLKRSLEVFVFRVKAMLTLNKCLEAFWMGNLKNRDLH</sequence>
<evidence type="ECO:0000256" key="2">
    <source>
        <dbReference type="ARBA" id="ARBA00022499"/>
    </source>
</evidence>
<dbReference type="EMBL" id="CP111025">
    <property type="protein sequence ID" value="WAR25898.1"/>
    <property type="molecule type" value="Genomic_DNA"/>
</dbReference>
<comment type="similarity">
    <text evidence="5">Belongs to the Fanconi anemia protein FANCD2 family.</text>
</comment>
<evidence type="ECO:0000256" key="1">
    <source>
        <dbReference type="ARBA" id="ARBA00004123"/>
    </source>
</evidence>
<organism evidence="6 7">
    <name type="scientific">Mya arenaria</name>
    <name type="common">Soft-shell clam</name>
    <dbReference type="NCBI Taxonomy" id="6604"/>
    <lineage>
        <taxon>Eukaryota</taxon>
        <taxon>Metazoa</taxon>
        <taxon>Spiralia</taxon>
        <taxon>Lophotrochozoa</taxon>
        <taxon>Mollusca</taxon>
        <taxon>Bivalvia</taxon>
        <taxon>Autobranchia</taxon>
        <taxon>Heteroconchia</taxon>
        <taxon>Euheterodonta</taxon>
        <taxon>Imparidentia</taxon>
        <taxon>Neoheterodontei</taxon>
        <taxon>Myida</taxon>
        <taxon>Myoidea</taxon>
        <taxon>Myidae</taxon>
        <taxon>Mya</taxon>
    </lineage>
</organism>
<evidence type="ECO:0000313" key="7">
    <source>
        <dbReference type="Proteomes" id="UP001164746"/>
    </source>
</evidence>
<keyword evidence="3" id="KW-0832">Ubl conjugation</keyword>
<dbReference type="PANTHER" id="PTHR32086:SF0">
    <property type="entry name" value="FANCONI ANEMIA GROUP D2 PROTEIN"/>
    <property type="match status" value="1"/>
</dbReference>
<dbReference type="Pfam" id="PF14631">
    <property type="entry name" value="FancD2"/>
    <property type="match status" value="1"/>
</dbReference>
<feature type="non-terminal residue" evidence="6">
    <location>
        <position position="1"/>
    </location>
</feature>
<keyword evidence="7" id="KW-1185">Reference proteome</keyword>
<protein>
    <submittedName>
        <fullName evidence="6">FACD2-like protein</fullName>
    </submittedName>
</protein>
<gene>
    <name evidence="6" type="ORF">MAR_011602</name>
</gene>
<evidence type="ECO:0000256" key="3">
    <source>
        <dbReference type="ARBA" id="ARBA00022843"/>
    </source>
</evidence>
<accession>A0ABY7FYC1</accession>
<name>A0ABY7FYC1_MYAAR</name>
<dbReference type="InterPro" id="IPR029448">
    <property type="entry name" value="FANCD2"/>
</dbReference>
<keyword evidence="4" id="KW-0539">Nucleus</keyword>
<evidence type="ECO:0000313" key="6">
    <source>
        <dbReference type="EMBL" id="WAR25898.1"/>
    </source>
</evidence>